<organism evidence="1 2">
    <name type="scientific">Photobacterium marinum</name>
    <dbReference type="NCBI Taxonomy" id="1056511"/>
    <lineage>
        <taxon>Bacteria</taxon>
        <taxon>Pseudomonadati</taxon>
        <taxon>Pseudomonadota</taxon>
        <taxon>Gammaproteobacteria</taxon>
        <taxon>Vibrionales</taxon>
        <taxon>Vibrionaceae</taxon>
        <taxon>Photobacterium</taxon>
    </lineage>
</organism>
<dbReference type="EMBL" id="AMZO01000046">
    <property type="protein sequence ID" value="ELR63210.1"/>
    <property type="molecule type" value="Genomic_DNA"/>
</dbReference>
<evidence type="ECO:0000313" key="2">
    <source>
        <dbReference type="Proteomes" id="UP000011134"/>
    </source>
</evidence>
<sequence length="38" mass="4520">MMCQVADAAFLNLMMAVYFKFVQYRNRPDHSDQTDAKY</sequence>
<dbReference type="Proteomes" id="UP000011134">
    <property type="component" value="Unassembled WGS sequence"/>
</dbReference>
<gene>
    <name evidence="1" type="ORF">C942_03999</name>
</gene>
<reference evidence="1 2" key="1">
    <citation type="submission" date="2012-12" db="EMBL/GenBank/DDBJ databases">
        <title>Genome Assembly of Photobacterium sp. AK15.</title>
        <authorList>
            <person name="Khatri I."/>
            <person name="Vaidya B."/>
            <person name="Srinivas T.N.R."/>
            <person name="Subramanian S."/>
            <person name="Pinnaka A."/>
        </authorList>
    </citation>
    <scope>NUCLEOTIDE SEQUENCE [LARGE SCALE GENOMIC DNA]</scope>
    <source>
        <strain evidence="1 2">AK15</strain>
    </source>
</reference>
<comment type="caution">
    <text evidence="1">The sequence shown here is derived from an EMBL/GenBank/DDBJ whole genome shotgun (WGS) entry which is preliminary data.</text>
</comment>
<evidence type="ECO:0000313" key="1">
    <source>
        <dbReference type="EMBL" id="ELR63210.1"/>
    </source>
</evidence>
<dbReference type="AlphaFoldDB" id="L8J2Y1"/>
<dbReference type="PATRIC" id="fig|1056511.3.peg.4812"/>
<protein>
    <submittedName>
        <fullName evidence="1">Uncharacterized protein</fullName>
    </submittedName>
</protein>
<name>L8J2Y1_9GAMM</name>
<proteinExistence type="predicted"/>
<keyword evidence="2" id="KW-1185">Reference proteome</keyword>
<accession>L8J2Y1</accession>